<feature type="compositionally biased region" description="Low complexity" evidence="1">
    <location>
        <begin position="224"/>
        <end position="255"/>
    </location>
</feature>
<reference evidence="2 3" key="1">
    <citation type="submission" date="2024-06" db="EMBL/GenBank/DDBJ databases">
        <title>The Natural Products Discovery Center: Release of the First 8490 Sequenced Strains for Exploring Actinobacteria Biosynthetic Diversity.</title>
        <authorList>
            <person name="Kalkreuter E."/>
            <person name="Kautsar S.A."/>
            <person name="Yang D."/>
            <person name="Bader C.D."/>
            <person name="Teijaro C.N."/>
            <person name="Fluegel L."/>
            <person name="Davis C.M."/>
            <person name="Simpson J.R."/>
            <person name="Lauterbach L."/>
            <person name="Steele A.D."/>
            <person name="Gui C."/>
            <person name="Meng S."/>
            <person name="Li G."/>
            <person name="Viehrig K."/>
            <person name="Ye F."/>
            <person name="Su P."/>
            <person name="Kiefer A.F."/>
            <person name="Nichols A."/>
            <person name="Cepeda A.J."/>
            <person name="Yan W."/>
            <person name="Fan B."/>
            <person name="Jiang Y."/>
            <person name="Adhikari A."/>
            <person name="Zheng C.-J."/>
            <person name="Schuster L."/>
            <person name="Cowan T.M."/>
            <person name="Smanski M.J."/>
            <person name="Chevrette M.G."/>
            <person name="De Carvalho L.P.S."/>
            <person name="Shen B."/>
        </authorList>
    </citation>
    <scope>NUCLEOTIDE SEQUENCE [LARGE SCALE GENOMIC DNA]</scope>
    <source>
        <strain evidence="2 3">NPDC019708</strain>
    </source>
</reference>
<dbReference type="InterPro" id="IPR023213">
    <property type="entry name" value="CAT-like_dom_sf"/>
</dbReference>
<evidence type="ECO:0008006" key="4">
    <source>
        <dbReference type="Google" id="ProtNLM"/>
    </source>
</evidence>
<evidence type="ECO:0000256" key="1">
    <source>
        <dbReference type="SAM" id="MobiDB-lite"/>
    </source>
</evidence>
<feature type="region of interest" description="Disordered" evidence="1">
    <location>
        <begin position="197"/>
        <end position="264"/>
    </location>
</feature>
<accession>A0ABV2WZS1</accession>
<dbReference type="RefSeq" id="WP_356959628.1">
    <property type="nucleotide sequence ID" value="NZ_JBEYBD010000032.1"/>
</dbReference>
<organism evidence="2 3">
    <name type="scientific">Nocardia rhamnosiphila</name>
    <dbReference type="NCBI Taxonomy" id="426716"/>
    <lineage>
        <taxon>Bacteria</taxon>
        <taxon>Bacillati</taxon>
        <taxon>Actinomycetota</taxon>
        <taxon>Actinomycetes</taxon>
        <taxon>Mycobacteriales</taxon>
        <taxon>Nocardiaceae</taxon>
        <taxon>Nocardia</taxon>
    </lineage>
</organism>
<evidence type="ECO:0000313" key="3">
    <source>
        <dbReference type="Proteomes" id="UP001550628"/>
    </source>
</evidence>
<keyword evidence="3" id="KW-1185">Reference proteome</keyword>
<dbReference type="Gene3D" id="3.30.559.10">
    <property type="entry name" value="Chloramphenicol acetyltransferase-like domain"/>
    <property type="match status" value="1"/>
</dbReference>
<sequence>MRRLSVVDEIFLRTHQGLGTPIALQGLWRTAGAVEPEILARLHGALRTGPLARRVVRPRVPGARARWQRNDRAHPLDRHRAALAPAEIPDWADACGADLDPEHGPGWRLSVAPLTDGGTIVVLTCSHVLADARGLILAVERALEAMDSDRAVDLLCPRPVAAPGNDTGGAPDSDWFDAARIWATVGLGGVRAAATRIPRGVHGPGHQKRVAGHDGATGADRAARTVATPRRPIAPSDSSWSQSQSASGGPAARAAPPDPAGLLVPPAIEERIDPSGSAETSAFTALPEPALILRCPAEDWEAVAARYGGTANSLFIWLVANILWAAGFPGAEIAASLPVDTRDEPRIDNDLAVTEIAVTPGDGPADIRAKSRSAYERRMTSPGGLPEEFLYLVPDKVAHLLSRGAGERDILCSNIGAIPPALSTLGPHECTGIATRAVHPGLDYARRPRTRLSGYLCRFRDDYIVTVASLHPERIADAAALHRLVTATAARVDLPIRPW</sequence>
<dbReference type="Proteomes" id="UP001550628">
    <property type="component" value="Unassembled WGS sequence"/>
</dbReference>
<dbReference type="SUPFAM" id="SSF52777">
    <property type="entry name" value="CoA-dependent acyltransferases"/>
    <property type="match status" value="1"/>
</dbReference>
<comment type="caution">
    <text evidence="2">The sequence shown here is derived from an EMBL/GenBank/DDBJ whole genome shotgun (WGS) entry which is preliminary data.</text>
</comment>
<gene>
    <name evidence="2" type="ORF">ABZ510_31660</name>
</gene>
<dbReference type="EMBL" id="JBEYBF010000037">
    <property type="protein sequence ID" value="MEU1956391.1"/>
    <property type="molecule type" value="Genomic_DNA"/>
</dbReference>
<name>A0ABV2WZS1_9NOCA</name>
<proteinExistence type="predicted"/>
<evidence type="ECO:0000313" key="2">
    <source>
        <dbReference type="EMBL" id="MEU1956391.1"/>
    </source>
</evidence>
<protein>
    <recommendedName>
        <fullName evidence="4">Condensation domain-containing protein</fullName>
    </recommendedName>
</protein>